<protein>
    <submittedName>
        <fullName evidence="1">Uncharacterized protein</fullName>
    </submittedName>
</protein>
<dbReference type="EMBL" id="CP019717">
    <property type="protein sequence ID" value="QHZ53244.1"/>
    <property type="molecule type" value="Genomic_DNA"/>
</dbReference>
<evidence type="ECO:0000313" key="2">
    <source>
        <dbReference type="Proteomes" id="UP000464330"/>
    </source>
</evidence>
<gene>
    <name evidence="1" type="ORF">ERICV_04179</name>
</gene>
<sequence>MLKDMAESYRLAARKFPNLIFDQHMLKEGLYLRLRVDKSWEEQSEAFEDNHLIIQPKEEQHPENVDLYDWFTRRDYYSSLVAMNKPVDSKKQIHSNNPFTFYVKREVFLGEKPGKFSMQENVTRFLNMTYPDEVERKWKVLLPAGKVKNTQVIETFFMQTEYTDALHYLASDFRQKWMERITHWYANNLNALTDFLRQIPFKKYVKLYFTTDFPTSSDQLPCEQVYAYEYTLYTIPKIFNSNDYNQMIEGTIVGLPSFNISMNSKKPFLEHRTMRVQVPIRVSLEKAMLIKQTAEWLMSKPKYTTNKFAYTSDFTFEQSIEPEGTFHIFVDGKDNEVVSFENVPFPSEFNLFIYQKNILHLRDHEGNLKPDKELKSTEEVQKAISSSFFRGRMSGQFLYDEPKARSKDFTSVMVALFMQSKQAFHDWLFKGTAISLRPLFSRLTLRLLEEQLLYVEPAQQSQNKKVLDLRWLADAFNLRLCIADYLNKEGSRTMTNRITEVMTSLKQKFSQDGMSVCGNDDEFYFLTGQLAFYLKSQSETQNKTGDLLSPFLVAKRSEQLKKKLEDAYILHKHKIKLNHAKFNKAFSNIFGYKPDGHELTGDAREMFLAGLFADNWFYEKPEKKKNDDKGADYSD</sequence>
<dbReference type="RefSeq" id="WP_172423642.1">
    <property type="nucleotide sequence ID" value="NZ_CP019717.1"/>
</dbReference>
<dbReference type="Proteomes" id="UP000464330">
    <property type="component" value="Chromosome"/>
</dbReference>
<proteinExistence type="predicted"/>
<accession>A0A6C0QWU6</accession>
<evidence type="ECO:0000313" key="1">
    <source>
        <dbReference type="EMBL" id="QHZ53244.1"/>
    </source>
</evidence>
<reference evidence="1 2" key="1">
    <citation type="journal article" date="2020" name="Int. J. Med. Microbiol.">
        <title>Discovery of Paenibacillus larvae ERIC V: Phenotypic and genomic comparison to genotypes ERIC I-IV reveal different inventories of virulence factors which correlate with epidemiological prevalences of American Foulbrood.</title>
        <authorList>
            <person name="Beims H."/>
            <person name="Bunk B."/>
            <person name="Erler S."/>
            <person name="Mohr K.I."/>
            <person name="Sproer C."/>
            <person name="Pradella S."/>
            <person name="Gunther G."/>
            <person name="Rohde M."/>
            <person name="von der Ohe W."/>
            <person name="Steinert M."/>
        </authorList>
    </citation>
    <scope>NUCLEOTIDE SEQUENCE [LARGE SCALE GENOMIC DNA]</scope>
    <source>
        <strain evidence="1">Eric_V</strain>
    </source>
</reference>
<organism evidence="1 2">
    <name type="scientific">Paenibacillus larvae subsp. larvae</name>
    <dbReference type="NCBI Taxonomy" id="147375"/>
    <lineage>
        <taxon>Bacteria</taxon>
        <taxon>Bacillati</taxon>
        <taxon>Bacillota</taxon>
        <taxon>Bacilli</taxon>
        <taxon>Bacillales</taxon>
        <taxon>Paenibacillaceae</taxon>
        <taxon>Paenibacillus</taxon>
    </lineage>
</organism>
<dbReference type="AlphaFoldDB" id="A0A6C0QWU6"/>
<name>A0A6C0QWU6_9BACL</name>